<gene>
    <name evidence="4" type="primary">LOC115623281</name>
</gene>
<reference evidence="4" key="1">
    <citation type="submission" date="2025-08" db="UniProtKB">
        <authorList>
            <consortium name="RefSeq"/>
        </authorList>
    </citation>
    <scope>IDENTIFICATION</scope>
    <source>
        <strain evidence="4">11010-0011.00</strain>
        <tissue evidence="4">Whole body</tissue>
    </source>
</reference>
<comment type="similarity">
    <text evidence="1">Belongs to the BLOC1S3 family.</text>
</comment>
<protein>
    <recommendedName>
        <fullName evidence="2">Biogenesis of lysosome-related organelles complex 1 subunit 3</fullName>
    </recommendedName>
</protein>
<dbReference type="PANTHER" id="PTHR31974">
    <property type="entry name" value="BIOGENESIS OF LYSOSOME-RELATED ORGANELLES COMPLEX 1 SUBUNIT 3"/>
    <property type="match status" value="1"/>
</dbReference>
<keyword evidence="3" id="KW-1185">Reference proteome</keyword>
<dbReference type="InterPro" id="IPR017245">
    <property type="entry name" value="BLOC-1_complex_su-3"/>
</dbReference>
<sequence length="173" mass="19375">MVTPVSTFKHEPPCAANCFPFRAFFLFINLRMDALVRGEASESDEDTSAYNTHKIIAPEVSSEATESDEDVYEQHKSLSTGSIYRNNLLQRKLIENNIDIWKALGGFTRNFVVTASKQLLTTDQMLIKSQVYMQAAHTALQQAQGNSAQLQIKLRDAFSGSFIPIINTNRALN</sequence>
<dbReference type="RefSeq" id="XP_030373427.1">
    <property type="nucleotide sequence ID" value="XM_030517567.1"/>
</dbReference>
<evidence type="ECO:0000256" key="2">
    <source>
        <dbReference type="ARBA" id="ARBA00019581"/>
    </source>
</evidence>
<dbReference type="Pfam" id="PF15753">
    <property type="entry name" value="BLOC1S3"/>
    <property type="match status" value="1"/>
</dbReference>
<dbReference type="GeneID" id="115623281"/>
<evidence type="ECO:0000313" key="3">
    <source>
        <dbReference type="Proteomes" id="UP000504634"/>
    </source>
</evidence>
<accession>A0A6J2TEL4</accession>
<proteinExistence type="inferred from homology"/>
<dbReference type="Proteomes" id="UP000504634">
    <property type="component" value="Unplaced"/>
</dbReference>
<name>A0A6J2TEL4_DROLE</name>
<dbReference type="GO" id="GO:0031083">
    <property type="term" value="C:BLOC-1 complex"/>
    <property type="evidence" value="ECO:0007669"/>
    <property type="project" value="TreeGrafter"/>
</dbReference>
<dbReference type="OrthoDB" id="5984572at2759"/>
<dbReference type="AlphaFoldDB" id="A0A6J2TEL4"/>
<organism evidence="3 4">
    <name type="scientific">Drosophila lebanonensis</name>
    <name type="common">Fruit fly</name>
    <name type="synonym">Scaptodrosophila lebanonensis</name>
    <dbReference type="NCBI Taxonomy" id="7225"/>
    <lineage>
        <taxon>Eukaryota</taxon>
        <taxon>Metazoa</taxon>
        <taxon>Ecdysozoa</taxon>
        <taxon>Arthropoda</taxon>
        <taxon>Hexapoda</taxon>
        <taxon>Insecta</taxon>
        <taxon>Pterygota</taxon>
        <taxon>Neoptera</taxon>
        <taxon>Endopterygota</taxon>
        <taxon>Diptera</taxon>
        <taxon>Brachycera</taxon>
        <taxon>Muscomorpha</taxon>
        <taxon>Ephydroidea</taxon>
        <taxon>Drosophilidae</taxon>
        <taxon>Scaptodrosophila</taxon>
    </lineage>
</organism>
<dbReference type="CTD" id="5740347"/>
<evidence type="ECO:0000313" key="4">
    <source>
        <dbReference type="RefSeq" id="XP_030373427.1"/>
    </source>
</evidence>
<dbReference type="PANTHER" id="PTHR31974:SF2">
    <property type="entry name" value="BIOGENESIS OF LYSOSOME-RELATED ORGANELLES COMPLEX 1 SUBUNIT 3"/>
    <property type="match status" value="1"/>
</dbReference>
<evidence type="ECO:0000256" key="1">
    <source>
        <dbReference type="ARBA" id="ARBA00008942"/>
    </source>
</evidence>